<dbReference type="AlphaFoldDB" id="A0A9D7S705"/>
<name>A0A9D7S705_9BACT</name>
<accession>A0A9D7S705</accession>
<gene>
    <name evidence="1" type="ORF">IPO85_03340</name>
</gene>
<dbReference type="PROSITE" id="PS51257">
    <property type="entry name" value="PROKAR_LIPOPROTEIN"/>
    <property type="match status" value="1"/>
</dbReference>
<comment type="caution">
    <text evidence="1">The sequence shown here is derived from an EMBL/GenBank/DDBJ whole genome shotgun (WGS) entry which is preliminary data.</text>
</comment>
<evidence type="ECO:0000313" key="2">
    <source>
        <dbReference type="Proteomes" id="UP000808349"/>
    </source>
</evidence>
<dbReference type="Proteomes" id="UP000808349">
    <property type="component" value="Unassembled WGS sequence"/>
</dbReference>
<evidence type="ECO:0000313" key="1">
    <source>
        <dbReference type="EMBL" id="MBK9716549.1"/>
    </source>
</evidence>
<reference evidence="1 2" key="1">
    <citation type="submission" date="2020-10" db="EMBL/GenBank/DDBJ databases">
        <title>Connecting structure to function with the recovery of over 1000 high-quality activated sludge metagenome-assembled genomes encoding full-length rRNA genes using long-read sequencing.</title>
        <authorList>
            <person name="Singleton C.M."/>
            <person name="Petriglieri F."/>
            <person name="Kristensen J.M."/>
            <person name="Kirkegaard R.H."/>
            <person name="Michaelsen T.Y."/>
            <person name="Andersen M.H."/>
            <person name="Karst S.M."/>
            <person name="Dueholm M.S."/>
            <person name="Nielsen P.H."/>
            <person name="Albertsen M."/>
        </authorList>
    </citation>
    <scope>NUCLEOTIDE SEQUENCE [LARGE SCALE GENOMIC DNA]</scope>
    <source>
        <strain evidence="1">Ribe_18-Q3-R11-54_BAT3C.373</strain>
    </source>
</reference>
<organism evidence="1 2">
    <name type="scientific">Candidatus Defluviibacterium haderslevense</name>
    <dbReference type="NCBI Taxonomy" id="2981993"/>
    <lineage>
        <taxon>Bacteria</taxon>
        <taxon>Pseudomonadati</taxon>
        <taxon>Bacteroidota</taxon>
        <taxon>Saprospiria</taxon>
        <taxon>Saprospirales</taxon>
        <taxon>Saprospiraceae</taxon>
        <taxon>Candidatus Defluviibacterium</taxon>
    </lineage>
</organism>
<sequence>MQDLSKRFYKLGIIFLMFFLASCQKDFYVYEIDDQTILPVNSQKIKPKSITQYISILYTNFFQKAISPNSMLSAQKAIESIGDKQVAFDILLSKYMNDPKVIIPSKEEMLKDPEAFIRATYKRFLVREPTEAELNWMLNYISSRPNVTPEHFYFAFGTCNEHFHY</sequence>
<dbReference type="EMBL" id="JADKFW010000004">
    <property type="protein sequence ID" value="MBK9716549.1"/>
    <property type="molecule type" value="Genomic_DNA"/>
</dbReference>
<proteinExistence type="predicted"/>
<protein>
    <submittedName>
        <fullName evidence="1">Uncharacterized protein</fullName>
    </submittedName>
</protein>